<protein>
    <submittedName>
        <fullName evidence="1">Uncharacterized protein</fullName>
    </submittedName>
</protein>
<sequence length="86" mass="10154">MPCRWSDSYCHPLYTLNTMRSKRRDSTFTPAKEPLASREYGLKNFRPWSIRRGSIAEILAGNSNWHRSSKLEERRFRIPPPRASET</sequence>
<dbReference type="RefSeq" id="XP_023626306.1">
    <property type="nucleotide sequence ID" value="XM_023770538.1"/>
</dbReference>
<proteinExistence type="predicted"/>
<evidence type="ECO:0000313" key="1">
    <source>
        <dbReference type="EMBL" id="CZT19416.1"/>
    </source>
</evidence>
<dbReference type="Proteomes" id="UP000225277">
    <property type="component" value="Unassembled WGS sequence"/>
</dbReference>
<dbReference type="EMBL" id="FJUY01000007">
    <property type="protein sequence ID" value="CZT19416.1"/>
    <property type="molecule type" value="Genomic_DNA"/>
</dbReference>
<dbReference type="GeneID" id="35600430"/>
<keyword evidence="2" id="KW-1185">Reference proteome</keyword>
<name>A0A2D3V776_9PEZI</name>
<organism evidence="1 2">
    <name type="scientific">Ramularia collo-cygni</name>
    <dbReference type="NCBI Taxonomy" id="112498"/>
    <lineage>
        <taxon>Eukaryota</taxon>
        <taxon>Fungi</taxon>
        <taxon>Dikarya</taxon>
        <taxon>Ascomycota</taxon>
        <taxon>Pezizomycotina</taxon>
        <taxon>Dothideomycetes</taxon>
        <taxon>Dothideomycetidae</taxon>
        <taxon>Mycosphaerellales</taxon>
        <taxon>Mycosphaerellaceae</taxon>
        <taxon>Ramularia</taxon>
    </lineage>
</organism>
<accession>A0A2D3V776</accession>
<reference evidence="1 2" key="1">
    <citation type="submission" date="2016-03" db="EMBL/GenBank/DDBJ databases">
        <authorList>
            <person name="Ploux O."/>
        </authorList>
    </citation>
    <scope>NUCLEOTIDE SEQUENCE [LARGE SCALE GENOMIC DNA]</scope>
    <source>
        <strain evidence="1 2">URUG2</strain>
    </source>
</reference>
<dbReference type="AlphaFoldDB" id="A0A2D3V776"/>
<gene>
    <name evidence="1" type="ORF">RCC_05267</name>
</gene>
<evidence type="ECO:0000313" key="2">
    <source>
        <dbReference type="Proteomes" id="UP000225277"/>
    </source>
</evidence>